<feature type="coiled-coil region" evidence="1">
    <location>
        <begin position="41"/>
        <end position="71"/>
    </location>
</feature>
<protein>
    <submittedName>
        <fullName evidence="2">Uncharacterized protein</fullName>
    </submittedName>
</protein>
<proteinExistence type="predicted"/>
<reference evidence="2" key="1">
    <citation type="submission" date="2023-03" db="EMBL/GenBank/DDBJ databases">
        <title>Andean soil-derived lignocellulolytic bacterial consortium as a source of novel taxa and putative plastic-active enzymes.</title>
        <authorList>
            <person name="Diaz-Garcia L."/>
            <person name="Chuvochina M."/>
            <person name="Feuerriegel G."/>
            <person name="Bunk B."/>
            <person name="Sproer C."/>
            <person name="Streit W.R."/>
            <person name="Rodriguez L.M."/>
            <person name="Overmann J."/>
            <person name="Jimenez D.J."/>
        </authorList>
    </citation>
    <scope>NUCLEOTIDE SEQUENCE</scope>
    <source>
        <strain evidence="2">MAG 7</strain>
    </source>
</reference>
<dbReference type="Proteomes" id="UP001220610">
    <property type="component" value="Chromosome"/>
</dbReference>
<evidence type="ECO:0000313" key="3">
    <source>
        <dbReference type="Proteomes" id="UP001220610"/>
    </source>
</evidence>
<dbReference type="AlphaFoldDB" id="A0AAJ6BIY8"/>
<organism evidence="2 3">
    <name type="scientific">Candidatus Pseudobacter hemicellulosilyticus</name>
    <dbReference type="NCBI Taxonomy" id="3121375"/>
    <lineage>
        <taxon>Bacteria</taxon>
        <taxon>Pseudomonadati</taxon>
        <taxon>Bacteroidota</taxon>
        <taxon>Chitinophagia</taxon>
        <taxon>Chitinophagales</taxon>
        <taxon>Chitinophagaceae</taxon>
        <taxon>Pseudobacter</taxon>
    </lineage>
</organism>
<accession>A0AAJ6BIY8</accession>
<name>A0AAJ6BIY8_9BACT</name>
<sequence length="467" mass="51981">MTPTILLAQDEPTGLSRITSFPTRFLDKVQKQSAAMEEKIIADSEKALKKLAKQEARMKKKLARKDSLKAEQVFGNVEEKYAALQRKLEEPAELTKKGGQYIPQLDSLKTSLKFLSSTKDLLPENPALTGKIQDALGSVNGMQGKLQQAEQIKKILRDRRQQLKEQLSNLGMMKELKKYNQQAYYYGQQLQEYKNMLEDPGKLTEKALGLIQKLPAFQDFFKKNSELAGLFRLPDNSGTPQSLAGLQTRASVQSLIQDRIAAGGPNAQAMLQQNLQAAQSQLSQLKDKLNDLGGAGADGDMPDFKPNTQKTKSFLKRLEYGTNVQSAKSTSFFPTTTDIGLSVGYKLSDKSIIGVGASYKVGWGSDIRNISMSSEGVGLRSFLDVKLKGSFFASGGFEYNYQQPFNSIGQIKALDGWQQSGLLGISKIVSLKSKTFKKTRLQLFWDFLSYQQLPQTQAIKFRVGYNF</sequence>
<gene>
    <name evidence="2" type="ORF">P0Y53_04510</name>
</gene>
<feature type="coiled-coil region" evidence="1">
    <location>
        <begin position="268"/>
        <end position="295"/>
    </location>
</feature>
<feature type="coiled-coil region" evidence="1">
    <location>
        <begin position="139"/>
        <end position="173"/>
    </location>
</feature>
<dbReference type="EMBL" id="CP119311">
    <property type="protein sequence ID" value="WEK36756.1"/>
    <property type="molecule type" value="Genomic_DNA"/>
</dbReference>
<evidence type="ECO:0000256" key="1">
    <source>
        <dbReference type="SAM" id="Coils"/>
    </source>
</evidence>
<keyword evidence="1" id="KW-0175">Coiled coil</keyword>
<evidence type="ECO:0000313" key="2">
    <source>
        <dbReference type="EMBL" id="WEK36756.1"/>
    </source>
</evidence>